<evidence type="ECO:0000256" key="4">
    <source>
        <dbReference type="ARBA" id="ARBA00022679"/>
    </source>
</evidence>
<comment type="catalytic activity">
    <reaction evidence="9">
        <text>N-terminal S-1,2-diacyl-sn-glyceryl-L-cysteinyl-[lipoprotein] + a glycerophospholipid = N-acyl-S-1,2-diacyl-sn-glyceryl-L-cysteinyl-[lipoprotein] + a 2-acyl-sn-glycero-3-phospholipid + H(+)</text>
        <dbReference type="Rhea" id="RHEA:48228"/>
        <dbReference type="Rhea" id="RHEA-COMP:14681"/>
        <dbReference type="Rhea" id="RHEA-COMP:14684"/>
        <dbReference type="ChEBI" id="CHEBI:15378"/>
        <dbReference type="ChEBI" id="CHEBI:136912"/>
        <dbReference type="ChEBI" id="CHEBI:140656"/>
        <dbReference type="ChEBI" id="CHEBI:140657"/>
        <dbReference type="ChEBI" id="CHEBI:140660"/>
        <dbReference type="EC" id="2.3.1.269"/>
    </reaction>
</comment>
<dbReference type="EC" id="2.3.1.269" evidence="9"/>
<dbReference type="NCBIfam" id="TIGR00546">
    <property type="entry name" value="lnt"/>
    <property type="match status" value="1"/>
</dbReference>
<evidence type="ECO:0000256" key="1">
    <source>
        <dbReference type="ARBA" id="ARBA00004651"/>
    </source>
</evidence>
<keyword evidence="5 9" id="KW-0812">Transmembrane</keyword>
<feature type="transmembrane region" description="Helical" evidence="9">
    <location>
        <begin position="92"/>
        <end position="117"/>
    </location>
</feature>
<dbReference type="EMBL" id="JACHLN010000001">
    <property type="protein sequence ID" value="MBB4837248.1"/>
    <property type="molecule type" value="Genomic_DNA"/>
</dbReference>
<accession>A0A7W7JXP2</accession>
<protein>
    <recommendedName>
        <fullName evidence="9">Apolipoprotein N-acyltransferase</fullName>
        <shortName evidence="9">ALP N-acyltransferase</shortName>
        <ecNumber evidence="9">2.3.1.269</ecNumber>
    </recommendedName>
</protein>
<evidence type="ECO:0000256" key="8">
    <source>
        <dbReference type="ARBA" id="ARBA00023315"/>
    </source>
</evidence>
<dbReference type="Pfam" id="PF20154">
    <property type="entry name" value="LNT_N"/>
    <property type="match status" value="1"/>
</dbReference>
<dbReference type="GO" id="GO:0016410">
    <property type="term" value="F:N-acyltransferase activity"/>
    <property type="evidence" value="ECO:0007669"/>
    <property type="project" value="UniProtKB-UniRule"/>
</dbReference>
<dbReference type="SUPFAM" id="SSF56317">
    <property type="entry name" value="Carbon-nitrogen hydrolase"/>
    <property type="match status" value="1"/>
</dbReference>
<keyword evidence="4 9" id="KW-0808">Transferase</keyword>
<comment type="pathway">
    <text evidence="9">Protein modification; lipoprotein biosynthesis (N-acyl transfer).</text>
</comment>
<keyword evidence="6 9" id="KW-1133">Transmembrane helix</keyword>
<name>A0A7W7JXP2_9SPHN</name>
<dbReference type="UniPathway" id="UPA00666"/>
<feature type="transmembrane region" description="Helical" evidence="9">
    <location>
        <begin position="129"/>
        <end position="147"/>
    </location>
</feature>
<feature type="transmembrane region" description="Helical" evidence="9">
    <location>
        <begin position="167"/>
        <end position="193"/>
    </location>
</feature>
<proteinExistence type="inferred from homology"/>
<keyword evidence="3 9" id="KW-1003">Cell membrane</keyword>
<keyword evidence="11" id="KW-0449">Lipoprotein</keyword>
<dbReference type="AlphaFoldDB" id="A0A7W7JXP2"/>
<evidence type="ECO:0000313" key="12">
    <source>
        <dbReference type="Proteomes" id="UP000575241"/>
    </source>
</evidence>
<evidence type="ECO:0000259" key="10">
    <source>
        <dbReference type="PROSITE" id="PS50263"/>
    </source>
</evidence>
<keyword evidence="8 9" id="KW-0012">Acyltransferase</keyword>
<comment type="subcellular location">
    <subcellularLocation>
        <location evidence="1 9">Cell membrane</location>
        <topology evidence="1 9">Multi-pass membrane protein</topology>
    </subcellularLocation>
</comment>
<dbReference type="GO" id="GO:0005886">
    <property type="term" value="C:plasma membrane"/>
    <property type="evidence" value="ECO:0007669"/>
    <property type="project" value="UniProtKB-SubCell"/>
</dbReference>
<organism evidence="11 12">
    <name type="scientific">Sphingomonas kyeonggiensis</name>
    <dbReference type="NCBI Taxonomy" id="1268553"/>
    <lineage>
        <taxon>Bacteria</taxon>
        <taxon>Pseudomonadati</taxon>
        <taxon>Pseudomonadota</taxon>
        <taxon>Alphaproteobacteria</taxon>
        <taxon>Sphingomonadales</taxon>
        <taxon>Sphingomonadaceae</taxon>
        <taxon>Sphingomonas</taxon>
    </lineage>
</organism>
<evidence type="ECO:0000313" key="11">
    <source>
        <dbReference type="EMBL" id="MBB4837248.1"/>
    </source>
</evidence>
<dbReference type="PANTHER" id="PTHR38686">
    <property type="entry name" value="APOLIPOPROTEIN N-ACYLTRANSFERASE"/>
    <property type="match status" value="1"/>
</dbReference>
<evidence type="ECO:0000256" key="2">
    <source>
        <dbReference type="ARBA" id="ARBA00010065"/>
    </source>
</evidence>
<evidence type="ECO:0000256" key="9">
    <source>
        <dbReference type="HAMAP-Rule" id="MF_01148"/>
    </source>
</evidence>
<dbReference type="InterPro" id="IPR036526">
    <property type="entry name" value="C-N_Hydrolase_sf"/>
</dbReference>
<dbReference type="Gene3D" id="3.60.110.10">
    <property type="entry name" value="Carbon-nitrogen hydrolase"/>
    <property type="match status" value="1"/>
</dbReference>
<dbReference type="Proteomes" id="UP000575241">
    <property type="component" value="Unassembled WGS sequence"/>
</dbReference>
<dbReference type="InterPro" id="IPR045378">
    <property type="entry name" value="LNT_N"/>
</dbReference>
<dbReference type="HAMAP" id="MF_01148">
    <property type="entry name" value="Lnt"/>
    <property type="match status" value="1"/>
</dbReference>
<evidence type="ECO:0000256" key="7">
    <source>
        <dbReference type="ARBA" id="ARBA00023136"/>
    </source>
</evidence>
<feature type="transmembrane region" description="Helical" evidence="9">
    <location>
        <begin position="200"/>
        <end position="218"/>
    </location>
</feature>
<feature type="transmembrane region" description="Helical" evidence="9">
    <location>
        <begin position="9"/>
        <end position="27"/>
    </location>
</feature>
<feature type="transmembrane region" description="Helical" evidence="9">
    <location>
        <begin position="61"/>
        <end position="80"/>
    </location>
</feature>
<gene>
    <name evidence="9" type="primary">lnt</name>
    <name evidence="11" type="ORF">HNP52_000299</name>
</gene>
<feature type="transmembrane region" description="Helical" evidence="9">
    <location>
        <begin position="33"/>
        <end position="49"/>
    </location>
</feature>
<dbReference type="PROSITE" id="PS50263">
    <property type="entry name" value="CN_HYDROLASE"/>
    <property type="match status" value="1"/>
</dbReference>
<dbReference type="InterPro" id="IPR003010">
    <property type="entry name" value="C-N_Hydrolase"/>
</dbReference>
<keyword evidence="7 9" id="KW-0472">Membrane</keyword>
<feature type="domain" description="CN hydrolase" evidence="10">
    <location>
        <begin position="232"/>
        <end position="486"/>
    </location>
</feature>
<keyword evidence="12" id="KW-1185">Reference proteome</keyword>
<dbReference type="GO" id="GO:0042158">
    <property type="term" value="P:lipoprotein biosynthetic process"/>
    <property type="evidence" value="ECO:0007669"/>
    <property type="project" value="UniProtKB-UniRule"/>
</dbReference>
<comment type="function">
    <text evidence="9">Catalyzes the phospholipid dependent N-acylation of the N-terminal cysteine of apolipoprotein, the last step in lipoprotein maturation.</text>
</comment>
<dbReference type="CDD" id="cd07571">
    <property type="entry name" value="ALP_N-acyl_transferase"/>
    <property type="match status" value="1"/>
</dbReference>
<dbReference type="InterPro" id="IPR004563">
    <property type="entry name" value="Apolipo_AcylTrfase"/>
</dbReference>
<evidence type="ECO:0000256" key="5">
    <source>
        <dbReference type="ARBA" id="ARBA00022692"/>
    </source>
</evidence>
<dbReference type="Pfam" id="PF00795">
    <property type="entry name" value="CN_hydrolase"/>
    <property type="match status" value="1"/>
</dbReference>
<evidence type="ECO:0000256" key="6">
    <source>
        <dbReference type="ARBA" id="ARBA00022989"/>
    </source>
</evidence>
<sequence length="520" mass="56751">MDRVSTHPMLNRPLLIALIAGFLSATGFAPLDWWPVTLICLAVLLHLTWHAPTTKSALLRGWLFGVGHFTLGNNWIQHAFDFQDKMPPVLGYFAVVLLALYLAVYPAVAMGLAWRFTRLVKARWEEPDLGFVLAAAGAWIVTEYLRGTLFTGYPWNPMGVIWVPTPIAQLAAFTGTYALSGVTLFAAGALYLASQHQYRVPLATAVLLLVAGFALNPGRPVEDMTRPHVRIVQPNIGQVGVDQPDYAPRVLNKLADWSGQPGAVPRLVVWPEGMVNYLIEDGYPREYYRDADPRWVRGRIGGLLGPRDRAMVGGNALIFSEGKLAGVGNSVWTVDSAGMLGKRYDKAHLVPYGEYLPMRTLLAPLGLARVVMGDFDFLPGPGPQTLDVPGFGKSGVAICYEIIFSGQIIDQRNRPDFLFNPSNDAWFGSWGPVQHLAQARLRAIEEGLPILRATPTGISAIIDARGRLLGTVPAEQEGAIEAPLPQAAPPTLFSRLGNWLALLAALACVVLAIAFRRLAR</sequence>
<feature type="transmembrane region" description="Helical" evidence="9">
    <location>
        <begin position="496"/>
        <end position="515"/>
    </location>
</feature>
<comment type="caution">
    <text evidence="11">The sequence shown here is derived from an EMBL/GenBank/DDBJ whole genome shotgun (WGS) entry which is preliminary data.</text>
</comment>
<evidence type="ECO:0000256" key="3">
    <source>
        <dbReference type="ARBA" id="ARBA00022475"/>
    </source>
</evidence>
<dbReference type="PANTHER" id="PTHR38686:SF1">
    <property type="entry name" value="APOLIPOPROTEIN N-ACYLTRANSFERASE"/>
    <property type="match status" value="1"/>
</dbReference>
<comment type="similarity">
    <text evidence="2 9">Belongs to the CN hydrolase family. Apolipoprotein N-acyltransferase subfamily.</text>
</comment>
<reference evidence="11 12" key="1">
    <citation type="submission" date="2020-08" db="EMBL/GenBank/DDBJ databases">
        <title>Functional genomics of gut bacteria from endangered species of beetles.</title>
        <authorList>
            <person name="Carlos-Shanley C."/>
        </authorList>
    </citation>
    <scope>NUCLEOTIDE SEQUENCE [LARGE SCALE GENOMIC DNA]</scope>
    <source>
        <strain evidence="11 12">S00224</strain>
    </source>
</reference>